<dbReference type="AlphaFoldDB" id="A0A4R7K0J7"/>
<organism evidence="1 2">
    <name type="scientific">Maribacter spongiicola</name>
    <dbReference type="NCBI Taxonomy" id="1206753"/>
    <lineage>
        <taxon>Bacteria</taxon>
        <taxon>Pseudomonadati</taxon>
        <taxon>Bacteroidota</taxon>
        <taxon>Flavobacteriia</taxon>
        <taxon>Flavobacteriales</taxon>
        <taxon>Flavobacteriaceae</taxon>
        <taxon>Maribacter</taxon>
    </lineage>
</organism>
<dbReference type="InterPro" id="IPR011652">
    <property type="entry name" value="MORN_2"/>
</dbReference>
<protein>
    <submittedName>
        <fullName evidence="1">MORN repeat protein</fullName>
    </submittedName>
</protein>
<dbReference type="RefSeq" id="WP_166638596.1">
    <property type="nucleotide sequence ID" value="NZ_SOAY01000012.1"/>
</dbReference>
<accession>A0A4R7K0J7</accession>
<name>A0A4R7K0J7_9FLAO</name>
<sequence>MGTTNIPISGRYGKWLFYSEETGKIEQKCEFENGMRSGQLIAYHPNGQIEAKGTFKNDEFDGIFETFDESGKLKSKEVWENGKKISSE</sequence>
<comment type="caution">
    <text evidence="1">The sequence shown here is derived from an EMBL/GenBank/DDBJ whole genome shotgun (WGS) entry which is preliminary data.</text>
</comment>
<dbReference type="Proteomes" id="UP000294749">
    <property type="component" value="Unassembled WGS sequence"/>
</dbReference>
<dbReference type="Pfam" id="PF07661">
    <property type="entry name" value="MORN_2"/>
    <property type="match status" value="2"/>
</dbReference>
<reference evidence="1 2" key="1">
    <citation type="submission" date="2019-03" db="EMBL/GenBank/DDBJ databases">
        <title>Genomic Encyclopedia of Archaeal and Bacterial Type Strains, Phase II (KMG-II): from individual species to whole genera.</title>
        <authorList>
            <person name="Goeker M."/>
        </authorList>
    </citation>
    <scope>NUCLEOTIDE SEQUENCE [LARGE SCALE GENOMIC DNA]</scope>
    <source>
        <strain evidence="1 2">DSM 25233</strain>
    </source>
</reference>
<dbReference type="SUPFAM" id="SSF82185">
    <property type="entry name" value="Histone H3 K4-specific methyltransferase SET7/9 N-terminal domain"/>
    <property type="match status" value="1"/>
</dbReference>
<keyword evidence="2" id="KW-1185">Reference proteome</keyword>
<dbReference type="EMBL" id="SOAY01000012">
    <property type="protein sequence ID" value="TDT43834.1"/>
    <property type="molecule type" value="Genomic_DNA"/>
</dbReference>
<dbReference type="Gene3D" id="2.20.110.10">
    <property type="entry name" value="Histone H3 K4-specific methyltransferase SET7/9 N-terminal domain"/>
    <property type="match status" value="1"/>
</dbReference>
<gene>
    <name evidence="1" type="ORF">CLV90_2958</name>
</gene>
<evidence type="ECO:0000313" key="2">
    <source>
        <dbReference type="Proteomes" id="UP000294749"/>
    </source>
</evidence>
<evidence type="ECO:0000313" key="1">
    <source>
        <dbReference type="EMBL" id="TDT43834.1"/>
    </source>
</evidence>
<proteinExistence type="predicted"/>